<feature type="domain" description="LD-carboxypeptidase N-terminal" evidence="7">
    <location>
        <begin position="13"/>
        <end position="132"/>
    </location>
</feature>
<dbReference type="EMBL" id="FOIM01000004">
    <property type="protein sequence ID" value="SET30853.1"/>
    <property type="molecule type" value="Genomic_DNA"/>
</dbReference>
<evidence type="ECO:0000313" key="10">
    <source>
        <dbReference type="Proteomes" id="UP000198508"/>
    </source>
</evidence>
<evidence type="ECO:0000256" key="6">
    <source>
        <dbReference type="PIRSR" id="PIRSR028757-1"/>
    </source>
</evidence>
<dbReference type="RefSeq" id="WP_092361411.1">
    <property type="nucleotide sequence ID" value="NZ_CP176637.1"/>
</dbReference>
<dbReference type="STRING" id="460384.SAMN05216313_104153"/>
<dbReference type="SUPFAM" id="SSF52317">
    <property type="entry name" value="Class I glutamine amidotransferase-like"/>
    <property type="match status" value="1"/>
</dbReference>
<dbReference type="Gene3D" id="3.50.30.60">
    <property type="entry name" value="LD-carboxypeptidase A C-terminal domain-like"/>
    <property type="match status" value="1"/>
</dbReference>
<evidence type="ECO:0000259" key="7">
    <source>
        <dbReference type="Pfam" id="PF02016"/>
    </source>
</evidence>
<keyword evidence="5" id="KW-0720">Serine protease</keyword>
<evidence type="ECO:0000256" key="4">
    <source>
        <dbReference type="ARBA" id="ARBA00022801"/>
    </source>
</evidence>
<dbReference type="InterPro" id="IPR040921">
    <property type="entry name" value="Peptidase_S66C"/>
</dbReference>
<dbReference type="AlphaFoldDB" id="A0A1I0DFB4"/>
<dbReference type="InterPro" id="IPR003507">
    <property type="entry name" value="S66_fam"/>
</dbReference>
<evidence type="ECO:0000259" key="8">
    <source>
        <dbReference type="Pfam" id="PF17676"/>
    </source>
</evidence>
<accession>A0A1I0DFB4</accession>
<evidence type="ECO:0000256" key="5">
    <source>
        <dbReference type="ARBA" id="ARBA00022825"/>
    </source>
</evidence>
<feature type="domain" description="LD-carboxypeptidase C-terminal" evidence="8">
    <location>
        <begin position="183"/>
        <end position="299"/>
    </location>
</feature>
<comment type="similarity">
    <text evidence="1">Belongs to the peptidase S66 family.</text>
</comment>
<gene>
    <name evidence="9" type="ORF">SAMN05216313_104153</name>
</gene>
<dbReference type="PANTHER" id="PTHR30237:SF2">
    <property type="entry name" value="MUREIN TETRAPEPTIDE CARBOXYPEPTIDASE"/>
    <property type="match status" value="1"/>
</dbReference>
<name>A0A1I0DFB4_9FIRM</name>
<dbReference type="SUPFAM" id="SSF141986">
    <property type="entry name" value="LD-carboxypeptidase A C-terminal domain-like"/>
    <property type="match status" value="1"/>
</dbReference>
<keyword evidence="4" id="KW-0378">Hydrolase</keyword>
<feature type="active site" description="Charge relay system" evidence="6">
    <location>
        <position position="214"/>
    </location>
</feature>
<dbReference type="PANTHER" id="PTHR30237">
    <property type="entry name" value="MURAMOYLTETRAPEPTIDE CARBOXYPEPTIDASE"/>
    <property type="match status" value="1"/>
</dbReference>
<keyword evidence="2 9" id="KW-0121">Carboxypeptidase</keyword>
<dbReference type="Pfam" id="PF02016">
    <property type="entry name" value="Peptidase_S66"/>
    <property type="match status" value="1"/>
</dbReference>
<dbReference type="InterPro" id="IPR029062">
    <property type="entry name" value="Class_I_gatase-like"/>
</dbReference>
<keyword evidence="10" id="KW-1185">Reference proteome</keyword>
<evidence type="ECO:0000256" key="2">
    <source>
        <dbReference type="ARBA" id="ARBA00022645"/>
    </source>
</evidence>
<evidence type="ECO:0000256" key="3">
    <source>
        <dbReference type="ARBA" id="ARBA00022670"/>
    </source>
</evidence>
<dbReference type="Pfam" id="PF17676">
    <property type="entry name" value="Peptidase_S66C"/>
    <property type="match status" value="1"/>
</dbReference>
<evidence type="ECO:0000313" key="9">
    <source>
        <dbReference type="EMBL" id="SET30853.1"/>
    </source>
</evidence>
<organism evidence="9 10">
    <name type="scientific">Enterocloster lavalensis</name>
    <dbReference type="NCBI Taxonomy" id="460384"/>
    <lineage>
        <taxon>Bacteria</taxon>
        <taxon>Bacillati</taxon>
        <taxon>Bacillota</taxon>
        <taxon>Clostridia</taxon>
        <taxon>Lachnospirales</taxon>
        <taxon>Lachnospiraceae</taxon>
        <taxon>Enterocloster</taxon>
    </lineage>
</organism>
<dbReference type="CDD" id="cd07025">
    <property type="entry name" value="Peptidase_S66"/>
    <property type="match status" value="1"/>
</dbReference>
<dbReference type="PIRSF" id="PIRSF028757">
    <property type="entry name" value="LD-carboxypeptidase"/>
    <property type="match status" value="1"/>
</dbReference>
<dbReference type="Gene3D" id="3.40.50.10740">
    <property type="entry name" value="Class I glutamine amidotransferase-like"/>
    <property type="match status" value="1"/>
</dbReference>
<dbReference type="InterPro" id="IPR040449">
    <property type="entry name" value="Peptidase_S66_N"/>
</dbReference>
<dbReference type="Proteomes" id="UP000198508">
    <property type="component" value="Unassembled WGS sequence"/>
</dbReference>
<dbReference type="GO" id="GO:0008236">
    <property type="term" value="F:serine-type peptidase activity"/>
    <property type="evidence" value="ECO:0007669"/>
    <property type="project" value="UniProtKB-KW"/>
</dbReference>
<feature type="active site" description="Nucleophile" evidence="6">
    <location>
        <position position="112"/>
    </location>
</feature>
<feature type="active site" description="Charge relay system" evidence="6">
    <location>
        <position position="284"/>
    </location>
</feature>
<dbReference type="GO" id="GO:0004180">
    <property type="term" value="F:carboxypeptidase activity"/>
    <property type="evidence" value="ECO:0007669"/>
    <property type="project" value="UniProtKB-KW"/>
</dbReference>
<evidence type="ECO:0000256" key="1">
    <source>
        <dbReference type="ARBA" id="ARBA00010233"/>
    </source>
</evidence>
<dbReference type="InterPro" id="IPR027478">
    <property type="entry name" value="LdcA_N"/>
</dbReference>
<reference evidence="10" key="1">
    <citation type="submission" date="2016-10" db="EMBL/GenBank/DDBJ databases">
        <authorList>
            <person name="Varghese N."/>
            <person name="Submissions S."/>
        </authorList>
    </citation>
    <scope>NUCLEOTIDE SEQUENCE [LARGE SCALE GENOMIC DNA]</scope>
    <source>
        <strain evidence="10">NLAE-zl-G277</strain>
    </source>
</reference>
<dbReference type="InterPro" id="IPR027461">
    <property type="entry name" value="Carboxypeptidase_A_C_sf"/>
</dbReference>
<dbReference type="GO" id="GO:0006508">
    <property type="term" value="P:proteolysis"/>
    <property type="evidence" value="ECO:0007669"/>
    <property type="project" value="UniProtKB-KW"/>
</dbReference>
<proteinExistence type="inferred from homology"/>
<keyword evidence="3" id="KW-0645">Protease</keyword>
<dbReference type="GeneID" id="93276241"/>
<protein>
    <submittedName>
        <fullName evidence="9">Muramoyltetrapeptide carboxypeptidase</fullName>
    </submittedName>
</protein>
<sequence>MVFPEMLKPGDTIGLAAPAFPVSREKRDAGASLLESMGYKVAMGDCLKHLYNFHEYLAGGAKERAEDLNRLFGNPEVKAIFCARGGYGSAHILKYLDYETIRANPKIFVGYSDITNLHAVFNQICGLVTFHGPMLATEMVPEFDAYSRESLFAAMGMKPGEKLEFRNPDSKPGIRMLRPGSASGQLTGGNLSLVIGGLGTFYQLDTRGKILFLEDVEESIPRLDMYITHLENAGLMDGVAGIVLGEFYKCSNERYDASYDLETFLHDRFAGYKVPVMYHVASDHSNPMGTLPMGAICRIDGERERLEFYREA</sequence>